<dbReference type="NCBIfam" id="TIGR00229">
    <property type="entry name" value="sensory_box"/>
    <property type="match status" value="2"/>
</dbReference>
<keyword evidence="5" id="KW-0472">Membrane</keyword>
<dbReference type="SMART" id="SM01079">
    <property type="entry name" value="CHASE"/>
    <property type="match status" value="1"/>
</dbReference>
<evidence type="ECO:0000256" key="2">
    <source>
        <dbReference type="ARBA" id="ARBA00004370"/>
    </source>
</evidence>
<evidence type="ECO:0000256" key="1">
    <source>
        <dbReference type="ARBA" id="ARBA00001946"/>
    </source>
</evidence>
<dbReference type="Gene3D" id="1.20.120.30">
    <property type="entry name" value="Aspartate receptor, ligand-binding domain"/>
    <property type="match status" value="1"/>
</dbReference>
<dbReference type="InterPro" id="IPR052155">
    <property type="entry name" value="Biofilm_reg_signaling"/>
</dbReference>
<feature type="domain" description="GGDEF" evidence="10">
    <location>
        <begin position="639"/>
        <end position="773"/>
    </location>
</feature>
<dbReference type="KEGG" id="ope:PU634_04820"/>
<dbReference type="Gene3D" id="3.20.20.450">
    <property type="entry name" value="EAL domain"/>
    <property type="match status" value="1"/>
</dbReference>
<dbReference type="SMART" id="SM00267">
    <property type="entry name" value="GGDEF"/>
    <property type="match status" value="1"/>
</dbReference>
<comment type="cofactor">
    <cofactor evidence="1">
        <name>Mg(2+)</name>
        <dbReference type="ChEBI" id="CHEBI:18420"/>
    </cofactor>
</comment>
<comment type="subcellular location">
    <subcellularLocation>
        <location evidence="2">Membrane</location>
    </subcellularLocation>
</comment>
<gene>
    <name evidence="11" type="ORF">PU634_04820</name>
</gene>
<dbReference type="InterPro" id="IPR000014">
    <property type="entry name" value="PAS"/>
</dbReference>
<feature type="domain" description="PAS" evidence="7">
    <location>
        <begin position="377"/>
        <end position="416"/>
    </location>
</feature>
<evidence type="ECO:0000256" key="3">
    <source>
        <dbReference type="ARBA" id="ARBA00022692"/>
    </source>
</evidence>
<keyword evidence="3" id="KW-0812">Transmembrane</keyword>
<dbReference type="CDD" id="cd01948">
    <property type="entry name" value="EAL"/>
    <property type="match status" value="1"/>
</dbReference>
<reference evidence="11 12" key="1">
    <citation type="submission" date="2023-02" db="EMBL/GenBank/DDBJ databases">
        <title>Complete genome sequence of a novel bacterium Oceanimonas sp. NTOU-MSR1 isolated from marine coast sediment.</title>
        <authorList>
            <person name="Yang H.-T."/>
            <person name="Chen Y.-L."/>
            <person name="Ho Y.-N."/>
        </authorList>
    </citation>
    <scope>NUCLEOTIDE SEQUENCE [LARGE SCALE GENOMIC DNA]</scope>
    <source>
        <strain evidence="11 12">NTOU-MSR1</strain>
    </source>
</reference>
<dbReference type="Pfam" id="PF00563">
    <property type="entry name" value="EAL"/>
    <property type="match status" value="1"/>
</dbReference>
<dbReference type="InterPro" id="IPR035919">
    <property type="entry name" value="EAL_sf"/>
</dbReference>
<dbReference type="RefSeq" id="WP_306762924.1">
    <property type="nucleotide sequence ID" value="NZ_CP118224.1"/>
</dbReference>
<dbReference type="PROSITE" id="PS50112">
    <property type="entry name" value="PAS"/>
    <property type="match status" value="2"/>
</dbReference>
<dbReference type="PROSITE" id="PS50883">
    <property type="entry name" value="EAL"/>
    <property type="match status" value="1"/>
</dbReference>
<dbReference type="CDD" id="cd00130">
    <property type="entry name" value="PAS"/>
    <property type="match status" value="2"/>
</dbReference>
<dbReference type="Gene3D" id="3.30.450.350">
    <property type="entry name" value="CHASE domain"/>
    <property type="match status" value="1"/>
</dbReference>
<feature type="domain" description="PAC" evidence="8">
    <location>
        <begin position="553"/>
        <end position="607"/>
    </location>
</feature>
<dbReference type="Proteomes" id="UP001223802">
    <property type="component" value="Chromosome"/>
</dbReference>
<dbReference type="InterPro" id="IPR013655">
    <property type="entry name" value="PAS_fold_3"/>
</dbReference>
<dbReference type="InterPro" id="IPR013656">
    <property type="entry name" value="PAS_4"/>
</dbReference>
<dbReference type="SUPFAM" id="SSF55073">
    <property type="entry name" value="Nucleotide cyclase"/>
    <property type="match status" value="1"/>
</dbReference>
<accession>A0AA50KQD6</accession>
<dbReference type="Pfam" id="PF13682">
    <property type="entry name" value="CZB"/>
    <property type="match status" value="1"/>
</dbReference>
<dbReference type="PROSITE" id="PS50887">
    <property type="entry name" value="GGDEF"/>
    <property type="match status" value="1"/>
</dbReference>
<dbReference type="InterPro" id="IPR000700">
    <property type="entry name" value="PAS-assoc_C"/>
</dbReference>
<keyword evidence="4" id="KW-1133">Transmembrane helix</keyword>
<dbReference type="SMART" id="SM00086">
    <property type="entry name" value="PAC"/>
    <property type="match status" value="2"/>
</dbReference>
<dbReference type="SUPFAM" id="SSF141868">
    <property type="entry name" value="EAL domain-like"/>
    <property type="match status" value="1"/>
</dbReference>
<dbReference type="AlphaFoldDB" id="A0AA50KQD6"/>
<dbReference type="Gene3D" id="3.30.450.20">
    <property type="entry name" value="PAS domain"/>
    <property type="match status" value="2"/>
</dbReference>
<dbReference type="InterPro" id="IPR035965">
    <property type="entry name" value="PAS-like_dom_sf"/>
</dbReference>
<evidence type="ECO:0000256" key="5">
    <source>
        <dbReference type="ARBA" id="ARBA00023136"/>
    </source>
</evidence>
<dbReference type="FunFam" id="3.30.70.270:FF:000001">
    <property type="entry name" value="Diguanylate cyclase domain protein"/>
    <property type="match status" value="1"/>
</dbReference>
<evidence type="ECO:0000256" key="6">
    <source>
        <dbReference type="SAM" id="Coils"/>
    </source>
</evidence>
<evidence type="ECO:0000313" key="12">
    <source>
        <dbReference type="Proteomes" id="UP001223802"/>
    </source>
</evidence>
<dbReference type="GO" id="GO:0007165">
    <property type="term" value="P:signal transduction"/>
    <property type="evidence" value="ECO:0007669"/>
    <property type="project" value="UniProtKB-ARBA"/>
</dbReference>
<protein>
    <submittedName>
        <fullName evidence="11">EAL domain-containing protein</fullName>
    </submittedName>
</protein>
<dbReference type="InterPro" id="IPR043128">
    <property type="entry name" value="Rev_trsase/Diguanyl_cyclase"/>
</dbReference>
<feature type="domain" description="PAC" evidence="8">
    <location>
        <begin position="426"/>
        <end position="477"/>
    </location>
</feature>
<dbReference type="InterPro" id="IPR001633">
    <property type="entry name" value="EAL_dom"/>
</dbReference>
<dbReference type="NCBIfam" id="TIGR00254">
    <property type="entry name" value="GGDEF"/>
    <property type="match status" value="1"/>
</dbReference>
<feature type="domain" description="EAL" evidence="9">
    <location>
        <begin position="782"/>
        <end position="1036"/>
    </location>
</feature>
<dbReference type="InterPro" id="IPR006189">
    <property type="entry name" value="CHASE_dom"/>
</dbReference>
<dbReference type="InterPro" id="IPR042240">
    <property type="entry name" value="CHASE_sf"/>
</dbReference>
<name>A0AA50KQD6_9GAMM</name>
<dbReference type="InterPro" id="IPR001610">
    <property type="entry name" value="PAC"/>
</dbReference>
<organism evidence="11 12">
    <name type="scientific">Oceanimonas pelagia</name>
    <dbReference type="NCBI Taxonomy" id="3028314"/>
    <lineage>
        <taxon>Bacteria</taxon>
        <taxon>Pseudomonadati</taxon>
        <taxon>Pseudomonadota</taxon>
        <taxon>Gammaproteobacteria</taxon>
        <taxon>Aeromonadales</taxon>
        <taxon>Aeromonadaceae</taxon>
        <taxon>Oceanimonas</taxon>
    </lineage>
</organism>
<sequence length="1171" mass="130690">MSYIRSSRLTLFSWLVLAGGLVLSPLAALTMTRAEEARAVAEFAARADRISQGLKDRLAGHGLVLRSAAALFDASDLVTEQDWHRFVERLQGGPALSGLDSLGFARFVREPERHAHGAWLKRNNIQAHTIIPSGKREAYGYVLYSSTLNGTGRMAPGLDLLTIPAYSAAMARAEHTGKTSLSGRAGPDEDTGPEPLTMMFKPAYVQGELLGWVFAAASPGGLVKPMLEADLHRQAPWTTLRIYDGNTPAAGKLIYQHGTAHRPGTAFLQQRFIDFNGHQWLLEFDHLNPAAVISHQQSLLVLGGGLGMSILLFLLLRSALTSRARAEALAEQLSNEMSAREGRYSRLQSRFDNIAARVSGMLFEYRLEPSGRSTFPYASDGIRQLFGLAPEQARDNAAAMFDAIHPDDVEATAETMLSSARTLTPWHHTFRVNGADGQPRWLLGDALPRREADGATSWFGIIYDITGRKQAEQALKAAHSQSRHFRAALDQVSSFIYMKDTRFRYIYANRAALEQFGCNGTTLKGCMDEQFFAPATARALRESDSRVLAGEPCSEEVEIIGKDGRRTVFMDVKTPIFDDAEHREIVGLLGIRTDITLLKNSEQQLRQQAHFDPLTRLHNRVLLSDRLRQAMTQARRHEQSVAVVYLDLDGFKTINDTHGHAAGDKLLMAVAGRMKEVIREGDTLARVGGDEFVAILLDLADTQHCTPLLERLLQAAARPVNVDGLRLQVTASLGVTFYPQPEELDPDQLLRQADQAMYQAKLAGKNRYHLFDAERDRSVRTHHESLEHIRHALHNGEFVLYYQPKVNMRTGRVVGAEALIRWQHPQKGLLTPYHFLPAIEEHTLSIELGNWVIDAALQQIREWQARGLKLVVSVNLGARQLRQENFVEQLRQLLGHYPDIDPAWLELEILETSTLGDLAQISERLRQCRELGLGVSLDDFGTGYSSLTYLKQLPAGTVKVDQSFVRDILEDPEDLTILDGVISLARAFGRQVIAEGVETVKHGDMLLRIGCELAQGYGIARPMPAAELPGWVARWCPAPHWASLPRAERDMLPLLYAVIEHLAWVEAIAEALHQPGSPWPSLDAEQCRFGTWYRHCPGDTRERLGSLAALHRQLHQQAGQLQQWQQQGEEQLARQGLDELRVLHRRLTDELELRLAPPSNIADLRPKLKTV</sequence>
<dbReference type="Pfam" id="PF08447">
    <property type="entry name" value="PAS_3"/>
    <property type="match status" value="1"/>
</dbReference>
<proteinExistence type="predicted"/>
<evidence type="ECO:0000256" key="4">
    <source>
        <dbReference type="ARBA" id="ARBA00022989"/>
    </source>
</evidence>
<feature type="coiled-coil region" evidence="6">
    <location>
        <begin position="316"/>
        <end position="350"/>
    </location>
</feature>
<dbReference type="PANTHER" id="PTHR44757">
    <property type="entry name" value="DIGUANYLATE CYCLASE DGCP"/>
    <property type="match status" value="1"/>
</dbReference>
<evidence type="ECO:0000313" key="11">
    <source>
        <dbReference type="EMBL" id="WMC11689.1"/>
    </source>
</evidence>
<dbReference type="Gene3D" id="3.30.70.270">
    <property type="match status" value="1"/>
</dbReference>
<dbReference type="InterPro" id="IPR000160">
    <property type="entry name" value="GGDEF_dom"/>
</dbReference>
<dbReference type="InterPro" id="IPR029787">
    <property type="entry name" value="Nucleotide_cyclase"/>
</dbReference>
<keyword evidence="6" id="KW-0175">Coiled coil</keyword>
<keyword evidence="12" id="KW-1185">Reference proteome</keyword>
<evidence type="ECO:0000259" key="9">
    <source>
        <dbReference type="PROSITE" id="PS50883"/>
    </source>
</evidence>
<dbReference type="SUPFAM" id="SSF55785">
    <property type="entry name" value="PYP-like sensor domain (PAS domain)"/>
    <property type="match status" value="2"/>
</dbReference>
<dbReference type="InterPro" id="IPR025991">
    <property type="entry name" value="Chemoreceptor_zinc-bind_dom"/>
</dbReference>
<evidence type="ECO:0000259" key="10">
    <source>
        <dbReference type="PROSITE" id="PS50887"/>
    </source>
</evidence>
<dbReference type="SMART" id="SM00091">
    <property type="entry name" value="PAS"/>
    <property type="match status" value="2"/>
</dbReference>
<dbReference type="Pfam" id="PF00990">
    <property type="entry name" value="GGDEF"/>
    <property type="match status" value="1"/>
</dbReference>
<dbReference type="SMART" id="SM00052">
    <property type="entry name" value="EAL"/>
    <property type="match status" value="1"/>
</dbReference>
<dbReference type="CDD" id="cd01949">
    <property type="entry name" value="GGDEF"/>
    <property type="match status" value="1"/>
</dbReference>
<evidence type="ECO:0000259" key="7">
    <source>
        <dbReference type="PROSITE" id="PS50112"/>
    </source>
</evidence>
<dbReference type="Pfam" id="PF08448">
    <property type="entry name" value="PAS_4"/>
    <property type="match status" value="1"/>
</dbReference>
<evidence type="ECO:0000259" key="8">
    <source>
        <dbReference type="PROSITE" id="PS50113"/>
    </source>
</evidence>
<dbReference type="PROSITE" id="PS50113">
    <property type="entry name" value="PAC"/>
    <property type="match status" value="2"/>
</dbReference>
<dbReference type="EMBL" id="CP118224">
    <property type="protein sequence ID" value="WMC11689.1"/>
    <property type="molecule type" value="Genomic_DNA"/>
</dbReference>
<feature type="domain" description="PAS" evidence="7">
    <location>
        <begin position="481"/>
        <end position="551"/>
    </location>
</feature>
<dbReference type="GO" id="GO:0003824">
    <property type="term" value="F:catalytic activity"/>
    <property type="evidence" value="ECO:0007669"/>
    <property type="project" value="UniProtKB-ARBA"/>
</dbReference>
<dbReference type="GO" id="GO:0016020">
    <property type="term" value="C:membrane"/>
    <property type="evidence" value="ECO:0007669"/>
    <property type="project" value="UniProtKB-SubCell"/>
</dbReference>
<dbReference type="Pfam" id="PF03924">
    <property type="entry name" value="CHASE"/>
    <property type="match status" value="1"/>
</dbReference>
<dbReference type="PANTHER" id="PTHR44757:SF2">
    <property type="entry name" value="BIOFILM ARCHITECTURE MAINTENANCE PROTEIN MBAA"/>
    <property type="match status" value="1"/>
</dbReference>